<keyword evidence="3" id="KW-1185">Reference proteome</keyword>
<sequence length="560" mass="59860">MTIPRVTSRVQFQGRAKQGGKNNKQRPVTPKAKPTNNDAHGPTKAPRGRRRYFERCCHQMNPLTGSVYTLSVESDNFDYDDDENPVDEDARPFLKKRVLTTDDQESDGAFKSGLRTALILCRAPLISNKPNVAVSNADEHDHELGGASQSGHPVEPKDSCVPSIPASLDAPDSITDEDCDPSNSLLLQAPLWSWPTDWFPADSLPVAPETTTDSSPEGEDDTVDLSQVAEDTIVNSSPVVEETRTDLSTVAEESTAVSLSAAPDSTAVSSSVTADTISDLSSVSANTTSDLLSESADVTAGSSSAATVTTADLYPAAAVTTVNLTPVTATPTANSAPEVVQGTTAPSLGSWHQWIVNLFAGCKSGQTETKKSSSSPQSAPEQPVSVISWVRERSDSGPKIVPPPLPRLELPKVLIETRNKKNTITDGPGREVAIYPPPYNDFIGRAVMSGDADNATALQRGFRVASNPHLAPLAQRRNNSDSSLLDRNGDTWAEWNKLNITADAMPFKTPQSDSSLLHPQSGARMVRNTSMYSAEQTKGQTGHSFLEDAGHRYPFGGLGL</sequence>
<dbReference type="EMBL" id="CAJRGZ010000029">
    <property type="protein sequence ID" value="CAG5183673.1"/>
    <property type="molecule type" value="Genomic_DNA"/>
</dbReference>
<feature type="region of interest" description="Disordered" evidence="1">
    <location>
        <begin position="137"/>
        <end position="181"/>
    </location>
</feature>
<feature type="region of interest" description="Disordered" evidence="1">
    <location>
        <begin position="202"/>
        <end position="222"/>
    </location>
</feature>
<dbReference type="Proteomes" id="UP000676310">
    <property type="component" value="Unassembled WGS sequence"/>
</dbReference>
<dbReference type="OrthoDB" id="3690403at2759"/>
<dbReference type="GeneID" id="67010887"/>
<dbReference type="AlphaFoldDB" id="A0A8J2IMQ9"/>
<gene>
    <name evidence="2" type="ORF">ALTATR162_LOCUS10698</name>
</gene>
<comment type="caution">
    <text evidence="2">The sequence shown here is derived from an EMBL/GenBank/DDBJ whole genome shotgun (WGS) entry which is preliminary data.</text>
</comment>
<feature type="compositionally biased region" description="Low complexity" evidence="1">
    <location>
        <begin position="260"/>
        <end position="273"/>
    </location>
</feature>
<organism evidence="2 3">
    <name type="scientific">Alternaria atra</name>
    <dbReference type="NCBI Taxonomy" id="119953"/>
    <lineage>
        <taxon>Eukaryota</taxon>
        <taxon>Fungi</taxon>
        <taxon>Dikarya</taxon>
        <taxon>Ascomycota</taxon>
        <taxon>Pezizomycotina</taxon>
        <taxon>Dothideomycetes</taxon>
        <taxon>Pleosporomycetidae</taxon>
        <taxon>Pleosporales</taxon>
        <taxon>Pleosporineae</taxon>
        <taxon>Pleosporaceae</taxon>
        <taxon>Alternaria</taxon>
        <taxon>Alternaria sect. Ulocladioides</taxon>
    </lineage>
</organism>
<reference evidence="2" key="1">
    <citation type="submission" date="2021-05" db="EMBL/GenBank/DDBJ databases">
        <authorList>
            <person name="Stam R."/>
        </authorList>
    </citation>
    <scope>NUCLEOTIDE SEQUENCE</scope>
    <source>
        <strain evidence="2">CS162</strain>
    </source>
</reference>
<proteinExistence type="predicted"/>
<name>A0A8J2IMQ9_9PLEO</name>
<feature type="region of interest" description="Disordered" evidence="1">
    <location>
        <begin position="1"/>
        <end position="49"/>
    </location>
</feature>
<evidence type="ECO:0000313" key="3">
    <source>
        <dbReference type="Proteomes" id="UP000676310"/>
    </source>
</evidence>
<feature type="region of interest" description="Disordered" evidence="1">
    <location>
        <begin position="244"/>
        <end position="273"/>
    </location>
</feature>
<dbReference type="RefSeq" id="XP_043174271.1">
    <property type="nucleotide sequence ID" value="XM_043318336.1"/>
</dbReference>
<evidence type="ECO:0000256" key="1">
    <source>
        <dbReference type="SAM" id="MobiDB-lite"/>
    </source>
</evidence>
<accession>A0A8J2IMQ9</accession>
<feature type="compositionally biased region" description="Polar residues" evidence="1">
    <location>
        <begin position="246"/>
        <end position="258"/>
    </location>
</feature>
<evidence type="ECO:0000313" key="2">
    <source>
        <dbReference type="EMBL" id="CAG5183673.1"/>
    </source>
</evidence>
<protein>
    <submittedName>
        <fullName evidence="2">Uncharacterized protein</fullName>
    </submittedName>
</protein>